<evidence type="ECO:0000256" key="1">
    <source>
        <dbReference type="ARBA" id="ARBA00022980"/>
    </source>
</evidence>
<dbReference type="InterPro" id="IPR000307">
    <property type="entry name" value="Ribosomal_bS16"/>
</dbReference>
<sequence>MAVKIRLARRGRKRKPIYNVVVADSRSPRDGRFIEKLGTFNPNTEPATINIDAASAAQWLLNGAQPTDTARMVLSKAGAMYKKHLQVGVNKGAKTQEEADKLFDAWMSERSSAYAAELEAKQAAAEAAVKAELEAGVAARKAAEEAEKKAEAEALAAAAAAQAEKEAAEAAEASTEESGEEAAAEGEATEEESAE</sequence>
<protein>
    <recommendedName>
        <fullName evidence="3">Small ribosomal subunit protein bS16</fullName>
    </recommendedName>
</protein>
<dbReference type="NCBIfam" id="NF011094">
    <property type="entry name" value="PRK14521.1"/>
    <property type="match status" value="1"/>
</dbReference>
<proteinExistence type="inferred from homology"/>
<accession>A0A1S1Z1Q6</accession>
<evidence type="ECO:0000313" key="6">
    <source>
        <dbReference type="Proteomes" id="UP000179797"/>
    </source>
</evidence>
<dbReference type="HAMAP" id="MF_00385">
    <property type="entry name" value="Ribosomal_bS16"/>
    <property type="match status" value="1"/>
</dbReference>
<dbReference type="AlphaFoldDB" id="A0A1S1Z1Q6"/>
<gene>
    <name evidence="3" type="primary">rpsP</name>
    <name evidence="5" type="ORF">NH26_13065</name>
</gene>
<evidence type="ECO:0000313" key="5">
    <source>
        <dbReference type="EMBL" id="OHX67204.1"/>
    </source>
</evidence>
<dbReference type="GO" id="GO:0006412">
    <property type="term" value="P:translation"/>
    <property type="evidence" value="ECO:0007669"/>
    <property type="project" value="UniProtKB-UniRule"/>
</dbReference>
<keyword evidence="1 3" id="KW-0689">Ribosomal protein</keyword>
<dbReference type="GO" id="GO:0015935">
    <property type="term" value="C:small ribosomal subunit"/>
    <property type="evidence" value="ECO:0007669"/>
    <property type="project" value="TreeGrafter"/>
</dbReference>
<comment type="caution">
    <text evidence="5">The sequence shown here is derived from an EMBL/GenBank/DDBJ whole genome shotgun (WGS) entry which is preliminary data.</text>
</comment>
<dbReference type="InterPro" id="IPR023803">
    <property type="entry name" value="Ribosomal_bS16_dom_sf"/>
</dbReference>
<dbReference type="SUPFAM" id="SSF54565">
    <property type="entry name" value="Ribosomal protein S16"/>
    <property type="match status" value="1"/>
</dbReference>
<dbReference type="Pfam" id="PF00886">
    <property type="entry name" value="Ribosomal_S16"/>
    <property type="match status" value="1"/>
</dbReference>
<evidence type="ECO:0000256" key="4">
    <source>
        <dbReference type="SAM" id="MobiDB-lite"/>
    </source>
</evidence>
<dbReference type="GO" id="GO:0003735">
    <property type="term" value="F:structural constituent of ribosome"/>
    <property type="evidence" value="ECO:0007669"/>
    <property type="project" value="InterPro"/>
</dbReference>
<evidence type="ECO:0000256" key="3">
    <source>
        <dbReference type="HAMAP-Rule" id="MF_00385"/>
    </source>
</evidence>
<dbReference type="InterPro" id="IPR020592">
    <property type="entry name" value="Ribosomal_bS16_CS"/>
</dbReference>
<evidence type="ECO:0000256" key="2">
    <source>
        <dbReference type="ARBA" id="ARBA00023274"/>
    </source>
</evidence>
<dbReference type="STRING" id="915059.NH26_13065"/>
<dbReference type="Gene3D" id="3.30.1320.10">
    <property type="match status" value="1"/>
</dbReference>
<dbReference type="RefSeq" id="WP_044225668.1">
    <property type="nucleotide sequence ID" value="NZ_JRYR02000001.1"/>
</dbReference>
<dbReference type="Proteomes" id="UP000179797">
    <property type="component" value="Unassembled WGS sequence"/>
</dbReference>
<dbReference type="PROSITE" id="PS00732">
    <property type="entry name" value="RIBOSOMAL_S16"/>
    <property type="match status" value="1"/>
</dbReference>
<comment type="similarity">
    <text evidence="3">Belongs to the bacterial ribosomal protein bS16 family.</text>
</comment>
<reference evidence="5 6" key="1">
    <citation type="journal article" date="2012" name="Int. J. Syst. Evol. Microbiol.">
        <title>Flammeovirga pacifica sp. nov., isolated from deep-sea sediment.</title>
        <authorList>
            <person name="Xu H."/>
            <person name="Fu Y."/>
            <person name="Yang N."/>
            <person name="Ding Z."/>
            <person name="Lai Q."/>
            <person name="Zeng R."/>
        </authorList>
    </citation>
    <scope>NUCLEOTIDE SEQUENCE [LARGE SCALE GENOMIC DNA]</scope>
    <source>
        <strain evidence="6">DSM 24597 / LMG 26175 / WPAGA1</strain>
    </source>
</reference>
<dbReference type="PANTHER" id="PTHR12919">
    <property type="entry name" value="30S RIBOSOMAL PROTEIN S16"/>
    <property type="match status" value="1"/>
</dbReference>
<feature type="compositionally biased region" description="Acidic residues" evidence="4">
    <location>
        <begin position="174"/>
        <end position="195"/>
    </location>
</feature>
<organism evidence="5 6">
    <name type="scientific">Flammeovirga pacifica</name>
    <dbReference type="NCBI Taxonomy" id="915059"/>
    <lineage>
        <taxon>Bacteria</taxon>
        <taxon>Pseudomonadati</taxon>
        <taxon>Bacteroidota</taxon>
        <taxon>Cytophagia</taxon>
        <taxon>Cytophagales</taxon>
        <taxon>Flammeovirgaceae</taxon>
        <taxon>Flammeovirga</taxon>
    </lineage>
</organism>
<dbReference type="GO" id="GO:0005737">
    <property type="term" value="C:cytoplasm"/>
    <property type="evidence" value="ECO:0007669"/>
    <property type="project" value="UniProtKB-ARBA"/>
</dbReference>
<dbReference type="PANTHER" id="PTHR12919:SF20">
    <property type="entry name" value="SMALL RIBOSOMAL SUBUNIT PROTEIN BS16M"/>
    <property type="match status" value="1"/>
</dbReference>
<dbReference type="EMBL" id="JRYR02000001">
    <property type="protein sequence ID" value="OHX67204.1"/>
    <property type="molecule type" value="Genomic_DNA"/>
</dbReference>
<keyword evidence="2 3" id="KW-0687">Ribonucleoprotein</keyword>
<dbReference type="NCBIfam" id="TIGR00002">
    <property type="entry name" value="S16"/>
    <property type="match status" value="1"/>
</dbReference>
<dbReference type="OrthoDB" id="9807878at2"/>
<keyword evidence="6" id="KW-1185">Reference proteome</keyword>
<name>A0A1S1Z1Q6_FLAPC</name>
<feature type="region of interest" description="Disordered" evidence="4">
    <location>
        <begin position="156"/>
        <end position="195"/>
    </location>
</feature>